<feature type="transmembrane region" description="Helical" evidence="1">
    <location>
        <begin position="189"/>
        <end position="207"/>
    </location>
</feature>
<reference evidence="2 3" key="1">
    <citation type="submission" date="2020-03" db="EMBL/GenBank/DDBJ databases">
        <title>Genomic Encyclopedia of Type Strains, Phase IV (KMG-IV): sequencing the most valuable type-strain genomes for metagenomic binning, comparative biology and taxonomic classification.</title>
        <authorList>
            <person name="Goeker M."/>
        </authorList>
    </citation>
    <scope>NUCLEOTIDE SEQUENCE [LARGE SCALE GENOMIC DNA]</scope>
    <source>
        <strain evidence="2 3">DSM 5718</strain>
    </source>
</reference>
<sequence length="443" mass="51679">MFRMSIEDFVFFPFFLLLILLIAMLLKPAITNPISRRYYYPALGVKLLGAIALGLIYQFYYGGGDTFNFFHDSYFIWQAFLDNPIKGLSIIFKGVDFEDADTYYYLRYAYFAIDSNTFFVIRLGALFGIFTLHHYSAIALCFAFVSFTGVWAMYRTFFVMYPMLHRPLALACLFLPSVFFWGSGYMKDTITLGALGWAFYSFYWGVIRQKKMIRHLIIFALAVWFIYRIKIYILLCFIPSLILWVFLRFRNRMRPGLLRALTVPLLLLLAVPVAYVVVNEITEGTRYSIESLTSTTQTTAEWLYYVSTIESGSAYSLGEFDGTWQSVISKFPAAVWVALFRPYLWEVRNPVMLLASLEATAFLFFTFRLIWQMRNKLLTLARYLFEEPLIMMCLVFAISFSFGVGVNSYNFGTLVRYKIPMMPFYVSGLYILRYYANKRTTLI</sequence>
<feature type="transmembrane region" description="Helical" evidence="1">
    <location>
        <begin position="163"/>
        <end position="182"/>
    </location>
</feature>
<gene>
    <name evidence="2" type="ORF">FHS56_001706</name>
</gene>
<evidence type="ECO:0008006" key="4">
    <source>
        <dbReference type="Google" id="ProtNLM"/>
    </source>
</evidence>
<keyword evidence="1" id="KW-1133">Transmembrane helix</keyword>
<protein>
    <recommendedName>
        <fullName evidence="4">Glycosyltransferase RgtA/B/C/D-like domain-containing protein</fullName>
    </recommendedName>
</protein>
<feature type="transmembrane region" description="Helical" evidence="1">
    <location>
        <begin position="258"/>
        <end position="278"/>
    </location>
</feature>
<feature type="transmembrane region" description="Helical" evidence="1">
    <location>
        <begin position="6"/>
        <end position="26"/>
    </location>
</feature>
<feature type="transmembrane region" description="Helical" evidence="1">
    <location>
        <begin position="417"/>
        <end position="436"/>
    </location>
</feature>
<evidence type="ECO:0000313" key="2">
    <source>
        <dbReference type="EMBL" id="NIK74193.1"/>
    </source>
</evidence>
<feature type="transmembrane region" description="Helical" evidence="1">
    <location>
        <begin position="137"/>
        <end position="157"/>
    </location>
</feature>
<keyword evidence="1" id="KW-0472">Membrane</keyword>
<accession>A0A846MRK8</accession>
<dbReference type="Proteomes" id="UP000537126">
    <property type="component" value="Unassembled WGS sequence"/>
</dbReference>
<feature type="transmembrane region" description="Helical" evidence="1">
    <location>
        <begin position="213"/>
        <end position="246"/>
    </location>
</feature>
<feature type="transmembrane region" description="Helical" evidence="1">
    <location>
        <begin position="108"/>
        <end position="130"/>
    </location>
</feature>
<keyword evidence="3" id="KW-1185">Reference proteome</keyword>
<organism evidence="2 3">
    <name type="scientific">Thermonema lapsum</name>
    <dbReference type="NCBI Taxonomy" id="28195"/>
    <lineage>
        <taxon>Bacteria</taxon>
        <taxon>Pseudomonadati</taxon>
        <taxon>Bacteroidota</taxon>
        <taxon>Cytophagia</taxon>
        <taxon>Cytophagales</taxon>
        <taxon>Thermonemataceae</taxon>
        <taxon>Thermonema</taxon>
    </lineage>
</organism>
<feature type="transmembrane region" description="Helical" evidence="1">
    <location>
        <begin position="38"/>
        <end position="60"/>
    </location>
</feature>
<dbReference type="EMBL" id="JAASRN010000002">
    <property type="protein sequence ID" value="NIK74193.1"/>
    <property type="molecule type" value="Genomic_DNA"/>
</dbReference>
<name>A0A846MRK8_9BACT</name>
<dbReference type="RefSeq" id="WP_166919638.1">
    <property type="nucleotide sequence ID" value="NZ_JAASRN010000002.1"/>
</dbReference>
<keyword evidence="1" id="KW-0812">Transmembrane</keyword>
<evidence type="ECO:0000313" key="3">
    <source>
        <dbReference type="Proteomes" id="UP000537126"/>
    </source>
</evidence>
<feature type="transmembrane region" description="Helical" evidence="1">
    <location>
        <begin position="383"/>
        <end position="405"/>
    </location>
</feature>
<evidence type="ECO:0000256" key="1">
    <source>
        <dbReference type="SAM" id="Phobius"/>
    </source>
</evidence>
<dbReference type="AlphaFoldDB" id="A0A846MRK8"/>
<proteinExistence type="predicted"/>
<feature type="transmembrane region" description="Helical" evidence="1">
    <location>
        <begin position="351"/>
        <end position="371"/>
    </location>
</feature>
<comment type="caution">
    <text evidence="2">The sequence shown here is derived from an EMBL/GenBank/DDBJ whole genome shotgun (WGS) entry which is preliminary data.</text>
</comment>